<dbReference type="Proteomes" id="UP000250235">
    <property type="component" value="Unassembled WGS sequence"/>
</dbReference>
<dbReference type="GO" id="GO:0016020">
    <property type="term" value="C:membrane"/>
    <property type="evidence" value="ECO:0007669"/>
    <property type="project" value="UniProtKB-SubCell"/>
</dbReference>
<dbReference type="Gene3D" id="3.30.40.10">
    <property type="entry name" value="Zinc/RING finger domain, C3HC4 (zinc finger)"/>
    <property type="match status" value="1"/>
</dbReference>
<name>A0A2Z7BC24_9LAMI</name>
<keyword evidence="12 16" id="KW-0472">Membrane</keyword>
<dbReference type="EC" id="2.3.2.27" evidence="4"/>
<evidence type="ECO:0000313" key="18">
    <source>
        <dbReference type="EMBL" id="KZV29466.1"/>
    </source>
</evidence>
<comment type="pathway">
    <text evidence="3">Protein modification; protein ubiquitination.</text>
</comment>
<dbReference type="CDD" id="cd16461">
    <property type="entry name" value="RING-H2_EL5-like"/>
    <property type="match status" value="1"/>
</dbReference>
<feature type="transmembrane region" description="Helical" evidence="16">
    <location>
        <begin position="20"/>
        <end position="43"/>
    </location>
</feature>
<dbReference type="EMBL" id="KV009368">
    <property type="protein sequence ID" value="KZV29466.1"/>
    <property type="molecule type" value="Genomic_DNA"/>
</dbReference>
<comment type="catalytic activity">
    <reaction evidence="1">
        <text>S-ubiquitinyl-[E2 ubiquitin-conjugating enzyme]-L-cysteine + [acceptor protein]-L-lysine = [E2 ubiquitin-conjugating enzyme]-L-cysteine + N(6)-ubiquitinyl-[acceptor protein]-L-lysine.</text>
        <dbReference type="EC" id="2.3.2.27"/>
    </reaction>
</comment>
<keyword evidence="5" id="KW-0808">Transferase</keyword>
<sequence>MEGVTSPPASQNRAQSSSFLSPLLISMVGIVATSIAIIIYHLFLVKYCLRRRRQEPATAALRAVPLVSAGVEKKVLDAIPVLAFSAVKGGDQYLRLGQEECVVCLGELEDEDLVRLLPNCKHAFHVRCIDQWFLAHTSCPLCRSPILTLENPQEISGDTAQTNYIPDGEDYYTPDNTEPSLPSAQRSGFLRHCVSLELPHAIEMKSPPRSIAGLNRSISMDPSFAVISIQNEGEIRLKNPAGTASSSSRGKLKRSESYRIRSVQPNRSYVVQVEEIIFAVTFGEGDSR</sequence>
<dbReference type="InterPro" id="IPR001841">
    <property type="entry name" value="Znf_RING"/>
</dbReference>
<evidence type="ECO:0000256" key="9">
    <source>
        <dbReference type="ARBA" id="ARBA00022786"/>
    </source>
</evidence>
<keyword evidence="11 16" id="KW-1133">Transmembrane helix</keyword>
<dbReference type="SMART" id="SM00184">
    <property type="entry name" value="RING"/>
    <property type="match status" value="1"/>
</dbReference>
<keyword evidence="7" id="KW-0479">Metal-binding</keyword>
<evidence type="ECO:0000256" key="8">
    <source>
        <dbReference type="ARBA" id="ARBA00022771"/>
    </source>
</evidence>
<evidence type="ECO:0000256" key="6">
    <source>
        <dbReference type="ARBA" id="ARBA00022692"/>
    </source>
</evidence>
<dbReference type="InterPro" id="IPR013083">
    <property type="entry name" value="Znf_RING/FYVE/PHD"/>
</dbReference>
<dbReference type="UniPathway" id="UPA00143"/>
<dbReference type="Pfam" id="PF13639">
    <property type="entry name" value="zf-RING_2"/>
    <property type="match status" value="1"/>
</dbReference>
<keyword evidence="6 16" id="KW-0812">Transmembrane</keyword>
<keyword evidence="19" id="KW-1185">Reference proteome</keyword>
<dbReference type="GO" id="GO:0061630">
    <property type="term" value="F:ubiquitin protein ligase activity"/>
    <property type="evidence" value="ECO:0007669"/>
    <property type="project" value="UniProtKB-EC"/>
</dbReference>
<dbReference type="OrthoDB" id="8062037at2759"/>
<evidence type="ECO:0000256" key="10">
    <source>
        <dbReference type="ARBA" id="ARBA00022833"/>
    </source>
</evidence>
<evidence type="ECO:0000256" key="12">
    <source>
        <dbReference type="ARBA" id="ARBA00023136"/>
    </source>
</evidence>
<proteinExistence type="inferred from homology"/>
<feature type="region of interest" description="Disordered" evidence="15">
    <location>
        <begin position="238"/>
        <end position="257"/>
    </location>
</feature>
<evidence type="ECO:0000256" key="15">
    <source>
        <dbReference type="SAM" id="MobiDB-lite"/>
    </source>
</evidence>
<organism evidence="18 19">
    <name type="scientific">Dorcoceras hygrometricum</name>
    <dbReference type="NCBI Taxonomy" id="472368"/>
    <lineage>
        <taxon>Eukaryota</taxon>
        <taxon>Viridiplantae</taxon>
        <taxon>Streptophyta</taxon>
        <taxon>Embryophyta</taxon>
        <taxon>Tracheophyta</taxon>
        <taxon>Spermatophyta</taxon>
        <taxon>Magnoliopsida</taxon>
        <taxon>eudicotyledons</taxon>
        <taxon>Gunneridae</taxon>
        <taxon>Pentapetalae</taxon>
        <taxon>asterids</taxon>
        <taxon>lamiids</taxon>
        <taxon>Lamiales</taxon>
        <taxon>Gesneriaceae</taxon>
        <taxon>Didymocarpoideae</taxon>
        <taxon>Trichosporeae</taxon>
        <taxon>Loxocarpinae</taxon>
        <taxon>Dorcoceras</taxon>
    </lineage>
</organism>
<feature type="domain" description="RING-type" evidence="17">
    <location>
        <begin position="101"/>
        <end position="143"/>
    </location>
</feature>
<dbReference type="PANTHER" id="PTHR46913">
    <property type="entry name" value="RING-H2 FINGER PROTEIN ATL16"/>
    <property type="match status" value="1"/>
</dbReference>
<keyword evidence="10" id="KW-0862">Zinc</keyword>
<dbReference type="SUPFAM" id="SSF57850">
    <property type="entry name" value="RING/U-box"/>
    <property type="match status" value="1"/>
</dbReference>
<evidence type="ECO:0000313" key="19">
    <source>
        <dbReference type="Proteomes" id="UP000250235"/>
    </source>
</evidence>
<evidence type="ECO:0000256" key="4">
    <source>
        <dbReference type="ARBA" id="ARBA00012483"/>
    </source>
</evidence>
<gene>
    <name evidence="18" type="ORF">F511_03751</name>
</gene>
<evidence type="ECO:0000259" key="17">
    <source>
        <dbReference type="PROSITE" id="PS50089"/>
    </source>
</evidence>
<evidence type="ECO:0000256" key="2">
    <source>
        <dbReference type="ARBA" id="ARBA00004167"/>
    </source>
</evidence>
<evidence type="ECO:0000256" key="14">
    <source>
        <dbReference type="PROSITE-ProRule" id="PRU00175"/>
    </source>
</evidence>
<protein>
    <recommendedName>
        <fullName evidence="4">RING-type E3 ubiquitin transferase</fullName>
        <ecNumber evidence="4">2.3.2.27</ecNumber>
    </recommendedName>
</protein>
<evidence type="ECO:0000256" key="5">
    <source>
        <dbReference type="ARBA" id="ARBA00022679"/>
    </source>
</evidence>
<evidence type="ECO:0000256" key="16">
    <source>
        <dbReference type="SAM" id="Phobius"/>
    </source>
</evidence>
<evidence type="ECO:0000256" key="11">
    <source>
        <dbReference type="ARBA" id="ARBA00022989"/>
    </source>
</evidence>
<accession>A0A2Z7BC24</accession>
<evidence type="ECO:0000256" key="13">
    <source>
        <dbReference type="ARBA" id="ARBA00024209"/>
    </source>
</evidence>
<keyword evidence="9" id="KW-0833">Ubl conjugation pathway</keyword>
<reference evidence="18 19" key="1">
    <citation type="journal article" date="2015" name="Proc. Natl. Acad. Sci. U.S.A.">
        <title>The resurrection genome of Boea hygrometrica: A blueprint for survival of dehydration.</title>
        <authorList>
            <person name="Xiao L."/>
            <person name="Yang G."/>
            <person name="Zhang L."/>
            <person name="Yang X."/>
            <person name="Zhao S."/>
            <person name="Ji Z."/>
            <person name="Zhou Q."/>
            <person name="Hu M."/>
            <person name="Wang Y."/>
            <person name="Chen M."/>
            <person name="Xu Y."/>
            <person name="Jin H."/>
            <person name="Xiao X."/>
            <person name="Hu G."/>
            <person name="Bao F."/>
            <person name="Hu Y."/>
            <person name="Wan P."/>
            <person name="Li L."/>
            <person name="Deng X."/>
            <person name="Kuang T."/>
            <person name="Xiang C."/>
            <person name="Zhu J.K."/>
            <person name="Oliver M.J."/>
            <person name="He Y."/>
        </authorList>
    </citation>
    <scope>NUCLEOTIDE SEQUENCE [LARGE SCALE GENOMIC DNA]</scope>
    <source>
        <strain evidence="19">cv. XS01</strain>
    </source>
</reference>
<dbReference type="InterPro" id="IPR044600">
    <property type="entry name" value="ATL1/ATL16-like"/>
</dbReference>
<dbReference type="AlphaFoldDB" id="A0A2Z7BC24"/>
<evidence type="ECO:0000256" key="3">
    <source>
        <dbReference type="ARBA" id="ARBA00004906"/>
    </source>
</evidence>
<evidence type="ECO:0000256" key="7">
    <source>
        <dbReference type="ARBA" id="ARBA00022723"/>
    </source>
</evidence>
<evidence type="ECO:0000256" key="1">
    <source>
        <dbReference type="ARBA" id="ARBA00000900"/>
    </source>
</evidence>
<dbReference type="PANTHER" id="PTHR46913:SF1">
    <property type="entry name" value="RING-H2 FINGER PROTEIN ATL16"/>
    <property type="match status" value="1"/>
</dbReference>
<dbReference type="GO" id="GO:0008270">
    <property type="term" value="F:zinc ion binding"/>
    <property type="evidence" value="ECO:0007669"/>
    <property type="project" value="UniProtKB-KW"/>
</dbReference>
<comment type="subcellular location">
    <subcellularLocation>
        <location evidence="2">Membrane</location>
        <topology evidence="2">Single-pass membrane protein</topology>
    </subcellularLocation>
</comment>
<dbReference type="PROSITE" id="PS50089">
    <property type="entry name" value="ZF_RING_2"/>
    <property type="match status" value="1"/>
</dbReference>
<comment type="similarity">
    <text evidence="13">Belongs to the RING-type zinc finger family. ATL subfamily.</text>
</comment>
<keyword evidence="8 14" id="KW-0863">Zinc-finger</keyword>
<dbReference type="GO" id="GO:0016567">
    <property type="term" value="P:protein ubiquitination"/>
    <property type="evidence" value="ECO:0007669"/>
    <property type="project" value="UniProtKB-UniPathway"/>
</dbReference>